<evidence type="ECO:0000256" key="2">
    <source>
        <dbReference type="ARBA" id="ARBA00007951"/>
    </source>
</evidence>
<evidence type="ECO:0000256" key="1">
    <source>
        <dbReference type="ARBA" id="ARBA00004071"/>
    </source>
</evidence>
<evidence type="ECO:0000256" key="5">
    <source>
        <dbReference type="ARBA" id="ARBA00022801"/>
    </source>
</evidence>
<dbReference type="GO" id="GO:0016139">
    <property type="term" value="P:glycoside catabolic process"/>
    <property type="evidence" value="ECO:0007669"/>
    <property type="project" value="TreeGrafter"/>
</dbReference>
<dbReference type="PIRSF" id="PIRSF001092">
    <property type="entry name" value="Alpha-L-fucosidase"/>
    <property type="match status" value="1"/>
</dbReference>
<reference evidence="9 10" key="1">
    <citation type="submission" date="2019-08" db="EMBL/GenBank/DDBJ databases">
        <title>In-depth cultivation of the pig gut microbiome towards novel bacterial diversity and tailored functional studies.</title>
        <authorList>
            <person name="Wylensek D."/>
            <person name="Hitch T.C.A."/>
            <person name="Clavel T."/>
        </authorList>
    </citation>
    <scope>NUCLEOTIDE SEQUENCE [LARGE SCALE GENOMIC DNA]</scope>
    <source>
        <strain evidence="9 10">BBE-744-WT-12</strain>
    </source>
</reference>
<dbReference type="Pfam" id="PF01120">
    <property type="entry name" value="Alpha_L_fucos"/>
    <property type="match status" value="1"/>
</dbReference>
<dbReference type="PANTHER" id="PTHR10030:SF37">
    <property type="entry name" value="ALPHA-L-FUCOSIDASE-RELATED"/>
    <property type="match status" value="1"/>
</dbReference>
<feature type="domain" description="Glycoside hydrolase family 29 N-terminal" evidence="8">
    <location>
        <begin position="13"/>
        <end position="330"/>
    </location>
</feature>
<dbReference type="GO" id="GO:0004560">
    <property type="term" value="F:alpha-L-fucosidase activity"/>
    <property type="evidence" value="ECO:0007669"/>
    <property type="project" value="InterPro"/>
</dbReference>
<gene>
    <name evidence="9" type="ORF">FYJ85_10795</name>
</gene>
<dbReference type="SMART" id="SM00812">
    <property type="entry name" value="Alpha_L_fucos"/>
    <property type="match status" value="1"/>
</dbReference>
<dbReference type="SUPFAM" id="SSF51445">
    <property type="entry name" value="(Trans)glycosidases"/>
    <property type="match status" value="1"/>
</dbReference>
<keyword evidence="5" id="KW-0378">Hydrolase</keyword>
<dbReference type="Gene3D" id="3.20.20.80">
    <property type="entry name" value="Glycosidases"/>
    <property type="match status" value="1"/>
</dbReference>
<evidence type="ECO:0000256" key="6">
    <source>
        <dbReference type="ARBA" id="ARBA00023295"/>
    </source>
</evidence>
<dbReference type="InterPro" id="IPR057739">
    <property type="entry name" value="Glyco_hydro_29_N"/>
</dbReference>
<comment type="caution">
    <text evidence="9">The sequence shown here is derived from an EMBL/GenBank/DDBJ whole genome shotgun (WGS) entry which is preliminary data.</text>
</comment>
<keyword evidence="10" id="KW-1185">Reference proteome</keyword>
<name>A0A844G2D0_9BACT</name>
<dbReference type="Proteomes" id="UP000435649">
    <property type="component" value="Unassembled WGS sequence"/>
</dbReference>
<keyword evidence="4" id="KW-0732">Signal</keyword>
<evidence type="ECO:0000259" key="8">
    <source>
        <dbReference type="Pfam" id="PF01120"/>
    </source>
</evidence>
<dbReference type="InterPro" id="IPR000933">
    <property type="entry name" value="Glyco_hydro_29"/>
</dbReference>
<comment type="function">
    <text evidence="1">Alpha-L-fucosidase is responsible for hydrolyzing the alpha-1,6-linked fucose joined to the reducing-end N-acetylglucosamine of the carbohydrate moieties of glycoproteins.</text>
</comment>
<evidence type="ECO:0000256" key="3">
    <source>
        <dbReference type="ARBA" id="ARBA00012662"/>
    </source>
</evidence>
<keyword evidence="6" id="KW-0326">Glycosidase</keyword>
<dbReference type="PANTHER" id="PTHR10030">
    <property type="entry name" value="ALPHA-L-FUCOSIDASE"/>
    <property type="match status" value="1"/>
</dbReference>
<organism evidence="9 10">
    <name type="scientific">Victivallis lenta</name>
    <dbReference type="NCBI Taxonomy" id="2606640"/>
    <lineage>
        <taxon>Bacteria</taxon>
        <taxon>Pseudomonadati</taxon>
        <taxon>Lentisphaerota</taxon>
        <taxon>Lentisphaeria</taxon>
        <taxon>Victivallales</taxon>
        <taxon>Victivallaceae</taxon>
        <taxon>Victivallis</taxon>
    </lineage>
</organism>
<proteinExistence type="inferred from homology"/>
<dbReference type="InterPro" id="IPR016286">
    <property type="entry name" value="FUC_metazoa-typ"/>
</dbReference>
<accession>A0A844G2D0</accession>
<dbReference type="PRINTS" id="PR00741">
    <property type="entry name" value="GLHYDRLASE29"/>
</dbReference>
<evidence type="ECO:0000256" key="4">
    <source>
        <dbReference type="ARBA" id="ARBA00022729"/>
    </source>
</evidence>
<feature type="site" description="May be important for catalysis" evidence="7">
    <location>
        <position position="263"/>
    </location>
</feature>
<sequence length="435" mass="50468">MFLQTAKEKKMGKGNTAWFVRDRFGMFIHWGLYALPARHEWIRNIERIPNEDYEIYFEMFDPDLFDPKAWARAAREAGMKYFVITTKHHEGFCLWDTKYTNYKVTNTAAGRDLLREVVDAFRAEGLRVGFYYSLIDWHHPDFPIDRIHPLRDLPPEEIAKLNAPRDMKRYAQYMRDQVTELLTGYGKIDIIWFDFSYPGENGKGHEDWESEKLYELVQRLQPGIIVDNRLDLPESADIVTPEQYTPDRGMVDADGRPVVWEGCQTFSGSWGYHRDEATWKSPRMCLEMLINHVSRGGNLLMNVGPTSRGYLDKRALDRLAAYGAWMRYNSRSIYGCGQAPAEFAAPEDCRFTWNPETKRLYLHCFAWPFKHIHLHGLGGKVRYAQLLADGSEIRMRESQGDNLNSGTPENALTLELPVLLPEQGCEIPVIELILK</sequence>
<dbReference type="EMBL" id="VUNS01000010">
    <property type="protein sequence ID" value="MST97526.1"/>
    <property type="molecule type" value="Genomic_DNA"/>
</dbReference>
<evidence type="ECO:0000313" key="9">
    <source>
        <dbReference type="EMBL" id="MST97526.1"/>
    </source>
</evidence>
<dbReference type="AlphaFoldDB" id="A0A844G2D0"/>
<comment type="similarity">
    <text evidence="2">Belongs to the glycosyl hydrolase 29 family.</text>
</comment>
<evidence type="ECO:0000313" key="10">
    <source>
        <dbReference type="Proteomes" id="UP000435649"/>
    </source>
</evidence>
<evidence type="ECO:0000256" key="7">
    <source>
        <dbReference type="PIRSR" id="PIRSR001092-1"/>
    </source>
</evidence>
<dbReference type="EC" id="3.2.1.51" evidence="3"/>
<protein>
    <recommendedName>
        <fullName evidence="3">alpha-L-fucosidase</fullName>
        <ecNumber evidence="3">3.2.1.51</ecNumber>
    </recommendedName>
</protein>
<dbReference type="RefSeq" id="WP_154418446.1">
    <property type="nucleotide sequence ID" value="NZ_VUNS01000010.1"/>
</dbReference>
<dbReference type="InterPro" id="IPR017853">
    <property type="entry name" value="GH"/>
</dbReference>
<dbReference type="GO" id="GO:0006004">
    <property type="term" value="P:fucose metabolic process"/>
    <property type="evidence" value="ECO:0007669"/>
    <property type="project" value="InterPro"/>
</dbReference>
<dbReference type="GO" id="GO:0005764">
    <property type="term" value="C:lysosome"/>
    <property type="evidence" value="ECO:0007669"/>
    <property type="project" value="TreeGrafter"/>
</dbReference>